<gene>
    <name evidence="7" type="ORF">AK830_g5541</name>
</gene>
<comment type="similarity">
    <text evidence="1">Belongs to the Gfa family.</text>
</comment>
<dbReference type="Gene3D" id="3.90.1590.10">
    <property type="entry name" value="glutathione-dependent formaldehyde- activating enzyme (gfa)"/>
    <property type="match status" value="2"/>
</dbReference>
<evidence type="ECO:0000256" key="5">
    <source>
        <dbReference type="SAM" id="MobiDB-lite"/>
    </source>
</evidence>
<protein>
    <recommendedName>
        <fullName evidence="6">CENP-V/GFA domain-containing protein</fullName>
    </recommendedName>
</protein>
<dbReference type="OrthoDB" id="5422068at2759"/>
<reference evidence="7 8" key="1">
    <citation type="submission" date="2015-09" db="EMBL/GenBank/DDBJ databases">
        <title>Draft genome of a European isolate of the apple canker pathogen Neonectria ditissima.</title>
        <authorList>
            <person name="Gomez-Cortecero A."/>
            <person name="Harrison R.J."/>
            <person name="Armitage A.D."/>
        </authorList>
    </citation>
    <scope>NUCLEOTIDE SEQUENCE [LARGE SCALE GENOMIC DNA]</scope>
    <source>
        <strain evidence="7 8">R09/05</strain>
    </source>
</reference>
<sequence>MPTTTLQAAWLCGSVSQQVKLKTEDGSESLSLCHCDTCRHTSGLLCTSYYPTTAPDLSASLNAYCPTGTSTRYFCATCGCHLFQARQIDGKSLEWGAATGAVTCISTPSSSPGHYASHQHVSDTGDGGLSVWMKDWTGHFEAETAKISASPSIESANPFLEASCSCGNVAFHITRPNNDSRRPRRNFPDLMFPDKTTDEHIKQNPGDEKWWIRDNGNKYLTGTCACRSCHLISGFEVQTWAFIPSANIFFHVLQQGGAKSIVPLDFVTLPSGILTSYSSSPNVRREFCGTCGATVFWHEEYPDDVIDVSVGLLRAPGGARAENWLEWWQERVSFTEEAETGRAGSEAKVASGMISVLESAMKARNKSA</sequence>
<dbReference type="STRING" id="78410.A0A0P7BLN6"/>
<evidence type="ECO:0000256" key="4">
    <source>
        <dbReference type="ARBA" id="ARBA00023239"/>
    </source>
</evidence>
<name>A0A0P7BLN6_9HYPO</name>
<comment type="caution">
    <text evidence="7">The sequence shown here is derived from an EMBL/GenBank/DDBJ whole genome shotgun (WGS) entry which is preliminary data.</text>
</comment>
<evidence type="ECO:0000313" key="8">
    <source>
        <dbReference type="Proteomes" id="UP000050424"/>
    </source>
</evidence>
<dbReference type="InterPro" id="IPR006913">
    <property type="entry name" value="CENP-V/GFA"/>
</dbReference>
<keyword evidence="3" id="KW-0862">Zinc</keyword>
<dbReference type="InterPro" id="IPR011057">
    <property type="entry name" value="Mss4-like_sf"/>
</dbReference>
<evidence type="ECO:0000259" key="6">
    <source>
        <dbReference type="PROSITE" id="PS51891"/>
    </source>
</evidence>
<evidence type="ECO:0000256" key="3">
    <source>
        <dbReference type="ARBA" id="ARBA00022833"/>
    </source>
</evidence>
<feature type="domain" description="CENP-V/GFA" evidence="6">
    <location>
        <begin position="6"/>
        <end position="133"/>
    </location>
</feature>
<dbReference type="GO" id="GO:0016846">
    <property type="term" value="F:carbon-sulfur lyase activity"/>
    <property type="evidence" value="ECO:0007669"/>
    <property type="project" value="InterPro"/>
</dbReference>
<dbReference type="PANTHER" id="PTHR33337">
    <property type="entry name" value="GFA DOMAIN-CONTAINING PROTEIN"/>
    <property type="match status" value="1"/>
</dbReference>
<dbReference type="SUPFAM" id="SSF51316">
    <property type="entry name" value="Mss4-like"/>
    <property type="match status" value="2"/>
</dbReference>
<keyword evidence="2" id="KW-0479">Metal-binding</keyword>
<dbReference type="EMBL" id="LKCW01000072">
    <property type="protein sequence ID" value="KPM41034.1"/>
    <property type="molecule type" value="Genomic_DNA"/>
</dbReference>
<feature type="region of interest" description="Disordered" evidence="5">
    <location>
        <begin position="177"/>
        <end position="198"/>
    </location>
</feature>
<dbReference type="Pfam" id="PF04828">
    <property type="entry name" value="GFA"/>
    <property type="match status" value="2"/>
</dbReference>
<evidence type="ECO:0000313" key="7">
    <source>
        <dbReference type="EMBL" id="KPM41034.1"/>
    </source>
</evidence>
<dbReference type="GO" id="GO:0046872">
    <property type="term" value="F:metal ion binding"/>
    <property type="evidence" value="ECO:0007669"/>
    <property type="project" value="UniProtKB-KW"/>
</dbReference>
<dbReference type="PROSITE" id="PS51891">
    <property type="entry name" value="CENP_V_GFA"/>
    <property type="match status" value="1"/>
</dbReference>
<keyword evidence="8" id="KW-1185">Reference proteome</keyword>
<accession>A0A0P7BLN6</accession>
<organism evidence="7 8">
    <name type="scientific">Neonectria ditissima</name>
    <dbReference type="NCBI Taxonomy" id="78410"/>
    <lineage>
        <taxon>Eukaryota</taxon>
        <taxon>Fungi</taxon>
        <taxon>Dikarya</taxon>
        <taxon>Ascomycota</taxon>
        <taxon>Pezizomycotina</taxon>
        <taxon>Sordariomycetes</taxon>
        <taxon>Hypocreomycetidae</taxon>
        <taxon>Hypocreales</taxon>
        <taxon>Nectriaceae</taxon>
        <taxon>Neonectria</taxon>
    </lineage>
</organism>
<dbReference type="AlphaFoldDB" id="A0A0P7BLN6"/>
<evidence type="ECO:0000256" key="1">
    <source>
        <dbReference type="ARBA" id="ARBA00005495"/>
    </source>
</evidence>
<dbReference type="PANTHER" id="PTHR33337:SF32">
    <property type="entry name" value="DUF636 DOMAIN PROTEIN (AFU_ORTHOLOGUE AFUA_7G04120)"/>
    <property type="match status" value="1"/>
</dbReference>
<keyword evidence="4" id="KW-0456">Lyase</keyword>
<dbReference type="Proteomes" id="UP000050424">
    <property type="component" value="Unassembled WGS sequence"/>
</dbReference>
<evidence type="ECO:0000256" key="2">
    <source>
        <dbReference type="ARBA" id="ARBA00022723"/>
    </source>
</evidence>
<proteinExistence type="inferred from homology"/>